<comment type="caution">
    <text evidence="8">The sequence shown here is derived from an EMBL/GenBank/DDBJ whole genome shotgun (WGS) entry which is preliminary data.</text>
</comment>
<dbReference type="eggNOG" id="COG0658">
    <property type="taxonomic scope" value="Bacteria"/>
</dbReference>
<sequence>MTRKAAWAGFSFWAAMLLSAAYRSELNITLLLTAIGLAVLCFGAFKKYRRQAVVCLVSFAVGIALNTAYTRFVYDKLSALDGQTVTINGYIKDLSQIDGNYDRVTVSGRIDGLPAEMSFVLPYDDYRYYDEITVTDTVSLLENGVKFDSGSYNYSKSVFLQGGYATGSAVLTGKSVNPLFRVIREYRDRLFTLIIDICPEREGAFLGAMLCGDKSELSPALKTKLYRSGLGHIFAVSGIHLVIAVTFFGAVAERLIKSRRISDGLILAEIWGFAVFAGLSVSVVRSAVMLTLTRSGHFFGRKTDGLNSLGLCVIILTAAKPYTAISPSFVLSFLAVLAIELVSLNKGDDEERKPERSLRVSSAVLFTTAPASAAFFGGVSVMSVLTNLFLVPLCTVSLQLSFAVLLTGGTSLVGRPLVKLAALPVRFVLFCADYLADIRYSYIFTAPNFVFWLVIVTSAVMTAVCVFQKNSRRYLLSVMAVIAVWCAAANITLWADDSVKITILPGGRKTAYVVSKQGSAVIFDVGAKGRLDGAVVRQLDSLGVTDISCAFISEQPALTASAYGEDFCFPPKTVFAESDPLTDDAENIIELGQGDIADLDMITVSPADNGYAVTEDGNSYIFGKGKVSINGEEVNISDERTALVLDGTTLRRQ</sequence>
<feature type="transmembrane region" description="Helical" evidence="6">
    <location>
        <begin position="28"/>
        <end position="45"/>
    </location>
</feature>
<dbReference type="OrthoDB" id="9761531at2"/>
<organism evidence="8 9">
    <name type="scientific">Ruminococcus albus 8</name>
    <dbReference type="NCBI Taxonomy" id="246199"/>
    <lineage>
        <taxon>Bacteria</taxon>
        <taxon>Bacillati</taxon>
        <taxon>Bacillota</taxon>
        <taxon>Clostridia</taxon>
        <taxon>Eubacteriales</taxon>
        <taxon>Oscillospiraceae</taxon>
        <taxon>Ruminococcus</taxon>
    </lineage>
</organism>
<reference evidence="8 9" key="1">
    <citation type="submission" date="2011-02" db="EMBL/GenBank/DDBJ databases">
        <authorList>
            <person name="Nelson K.E."/>
            <person name="Sutton G."/>
            <person name="Torralba M."/>
            <person name="Durkin S."/>
            <person name="Harkins D."/>
            <person name="Montgomery R."/>
            <person name="Ziemer C."/>
            <person name="Klaassens E."/>
            <person name="Ocuiv P."/>
            <person name="Morrison M."/>
        </authorList>
    </citation>
    <scope>NUCLEOTIDE SEQUENCE [LARGE SCALE GENOMIC DNA]</scope>
    <source>
        <strain evidence="8 9">8</strain>
    </source>
</reference>
<evidence type="ECO:0000256" key="1">
    <source>
        <dbReference type="ARBA" id="ARBA00004651"/>
    </source>
</evidence>
<feature type="transmembrane region" description="Helical" evidence="6">
    <location>
        <begin position="449"/>
        <end position="467"/>
    </location>
</feature>
<evidence type="ECO:0000313" key="8">
    <source>
        <dbReference type="EMBL" id="EGC03265.1"/>
    </source>
</evidence>
<dbReference type="STRING" id="246199.CUS_4913"/>
<feature type="transmembrane region" description="Helical" evidence="6">
    <location>
        <begin position="474"/>
        <end position="495"/>
    </location>
</feature>
<dbReference type="PANTHER" id="PTHR30619:SF1">
    <property type="entry name" value="RECOMBINATION PROTEIN 2"/>
    <property type="match status" value="1"/>
</dbReference>
<feature type="transmembrane region" description="Helical" evidence="6">
    <location>
        <begin position="5"/>
        <end position="22"/>
    </location>
</feature>
<evidence type="ECO:0000256" key="4">
    <source>
        <dbReference type="ARBA" id="ARBA00022989"/>
    </source>
</evidence>
<evidence type="ECO:0000259" key="7">
    <source>
        <dbReference type="Pfam" id="PF03772"/>
    </source>
</evidence>
<evidence type="ECO:0000256" key="3">
    <source>
        <dbReference type="ARBA" id="ARBA00022692"/>
    </source>
</evidence>
<dbReference type="InterPro" id="IPR052159">
    <property type="entry name" value="Competence_DNA_uptake"/>
</dbReference>
<feature type="transmembrane region" description="Helical" evidence="6">
    <location>
        <begin position="388"/>
        <end position="408"/>
    </location>
</feature>
<keyword evidence="2" id="KW-1003">Cell membrane</keyword>
<dbReference type="PANTHER" id="PTHR30619">
    <property type="entry name" value="DNA INTERNALIZATION/COMPETENCE PROTEIN COMEC/REC2"/>
    <property type="match status" value="1"/>
</dbReference>
<gene>
    <name evidence="8" type="ORF">CUS_4913</name>
</gene>
<dbReference type="RefSeq" id="WP_002849102.1">
    <property type="nucleotide sequence ID" value="NZ_ADKM02000073.1"/>
</dbReference>
<evidence type="ECO:0000256" key="2">
    <source>
        <dbReference type="ARBA" id="ARBA00022475"/>
    </source>
</evidence>
<dbReference type="NCBIfam" id="TIGR00360">
    <property type="entry name" value="ComEC_N-term"/>
    <property type="match status" value="1"/>
</dbReference>
<keyword evidence="3 6" id="KW-0812">Transmembrane</keyword>
<evidence type="ECO:0000256" key="5">
    <source>
        <dbReference type="ARBA" id="ARBA00023136"/>
    </source>
</evidence>
<feature type="transmembrane region" description="Helical" evidence="6">
    <location>
        <begin position="308"/>
        <end position="339"/>
    </location>
</feature>
<proteinExistence type="predicted"/>
<feature type="transmembrane region" description="Helical" evidence="6">
    <location>
        <begin position="264"/>
        <end position="288"/>
    </location>
</feature>
<feature type="transmembrane region" description="Helical" evidence="6">
    <location>
        <begin position="360"/>
        <end position="382"/>
    </location>
</feature>
<keyword evidence="5 6" id="KW-0472">Membrane</keyword>
<keyword evidence="4 6" id="KW-1133">Transmembrane helix</keyword>
<dbReference type="InterPro" id="IPR004477">
    <property type="entry name" value="ComEC_N"/>
</dbReference>
<dbReference type="EMBL" id="ADKM02000073">
    <property type="protein sequence ID" value="EGC03265.1"/>
    <property type="molecule type" value="Genomic_DNA"/>
</dbReference>
<name>E9SBS2_RUMAL</name>
<evidence type="ECO:0000313" key="9">
    <source>
        <dbReference type="Proteomes" id="UP000004259"/>
    </source>
</evidence>
<accession>E9SBS2</accession>
<dbReference type="GO" id="GO:0005886">
    <property type="term" value="C:plasma membrane"/>
    <property type="evidence" value="ECO:0007669"/>
    <property type="project" value="UniProtKB-SubCell"/>
</dbReference>
<feature type="domain" description="ComEC/Rec2-related protein" evidence="7">
    <location>
        <begin position="209"/>
        <end position="466"/>
    </location>
</feature>
<feature type="transmembrane region" description="Helical" evidence="6">
    <location>
        <begin position="52"/>
        <end position="74"/>
    </location>
</feature>
<keyword evidence="9" id="KW-1185">Reference proteome</keyword>
<protein>
    <submittedName>
        <fullName evidence="8">ComEC/Rec2-like protein</fullName>
    </submittedName>
</protein>
<comment type="subcellular location">
    <subcellularLocation>
        <location evidence="1">Cell membrane</location>
        <topology evidence="1">Multi-pass membrane protein</topology>
    </subcellularLocation>
</comment>
<dbReference type="AlphaFoldDB" id="E9SBS2"/>
<dbReference type="Proteomes" id="UP000004259">
    <property type="component" value="Unassembled WGS sequence"/>
</dbReference>
<feature type="transmembrane region" description="Helical" evidence="6">
    <location>
        <begin position="230"/>
        <end position="252"/>
    </location>
</feature>
<evidence type="ECO:0000256" key="6">
    <source>
        <dbReference type="SAM" id="Phobius"/>
    </source>
</evidence>
<dbReference type="Pfam" id="PF03772">
    <property type="entry name" value="Competence"/>
    <property type="match status" value="1"/>
</dbReference>